<dbReference type="AlphaFoldDB" id="A0A8B8FWE1"/>
<dbReference type="InterPro" id="IPR019393">
    <property type="entry name" value="WASH_strumpellin"/>
</dbReference>
<dbReference type="RefSeq" id="XP_025414823.1">
    <property type="nucleotide sequence ID" value="XM_025559038.1"/>
</dbReference>
<dbReference type="Proteomes" id="UP000694846">
    <property type="component" value="Unplaced"/>
</dbReference>
<protein>
    <submittedName>
        <fullName evidence="3">WASH complex subunit 5</fullName>
    </submittedName>
</protein>
<evidence type="ECO:0000313" key="2">
    <source>
        <dbReference type="Proteomes" id="UP000694846"/>
    </source>
</evidence>
<proteinExistence type="inferred from homology"/>
<organism evidence="2 3">
    <name type="scientific">Sipha flava</name>
    <name type="common">yellow sugarcane aphid</name>
    <dbReference type="NCBI Taxonomy" id="143950"/>
    <lineage>
        <taxon>Eukaryota</taxon>
        <taxon>Metazoa</taxon>
        <taxon>Ecdysozoa</taxon>
        <taxon>Arthropoda</taxon>
        <taxon>Hexapoda</taxon>
        <taxon>Insecta</taxon>
        <taxon>Pterygota</taxon>
        <taxon>Neoptera</taxon>
        <taxon>Paraneoptera</taxon>
        <taxon>Hemiptera</taxon>
        <taxon>Sternorrhyncha</taxon>
        <taxon>Aphidomorpha</taxon>
        <taxon>Aphidoidea</taxon>
        <taxon>Aphididae</taxon>
        <taxon>Sipha</taxon>
    </lineage>
</organism>
<dbReference type="GO" id="GO:0071203">
    <property type="term" value="C:WASH complex"/>
    <property type="evidence" value="ECO:0007669"/>
    <property type="project" value="InterPro"/>
</dbReference>
<gene>
    <name evidence="3" type="primary">LOC112686651</name>
</gene>
<sequence>METDPCGLVLLQIVSRGNAIIAEILRLKNFIPPVYKLINKQELQKYGQIILDFSYFNNPNEVENKIETNPALNDLNEELKESNLEIINQFYFLFENVYKYVRDLNEYLDELEEGIYIQHTLETMFISEEGKQLLCESLYLYGVILLLIDINIEGIIRERLLVAYHRYNAQEYNNQNSIEDICKLLRSTKEGSARKISSYPINYFKRVPVNTNLINMTIERLRSDDVYNQLALYPNPDHRSIAFAGQAAMLFVCLFFKPKILNEEFAIMREIVDKFFPDNWVINVYMGVTVNIIDSWEEFRAARTAVSNIIQTTEISRLASSRAQDFLNIPKELNSILGNPNIEKKILDNINSVMNLYRNCNVLLRWYILHTSKIHLLSASTRKSKIICDQVCKQSLFNEKNIFDLLITTSEFELKIKHLFKSLLDEKDARWLKRKQDCVERMNELSEIFSGLTTMSRVKKNENLQLWFVNIGKQIESISMDDEVIATRKITQIIKALDEVQEFHQLAHNYQVSQTIEDTHNYLREMMKTQSVKDNVLIVHQIIGDFSYAWYHIDRFTDLMRNTIKDDPSFVIKLRATFLKLVSCMEVPLIRINQCGSENFMSVSQYYSNELVEYIRKVLHIIPETMFKHMDDIASLQTNVITEIPTRLEKDKLNFSAQLDRILKVAKLTYSISLTMEGVLYMKSTLVGVVKIDPKQLLEDGIRKELVQHIAIALHNGLVFNPKAKTSELVSKLDALSNIMAGYRRSFEYIQDFIGIPGLKIWLEELSRIIGYNVEMECNSFMRTKLLDWQSNNQSKVVPVPSFEPCDNQSMTFIGRLARELIRITNPKVAVYKEQTTAWYDYKTHEEIINIWLYSNIKKSISVCGLTGLDKLIGFMIVVEQKKLFEYIKYKVIKDRENSQILETIAKELLSPDLNKSNSIKTYQKLCSKIQKILSILLESIMTIGQLQIIRKQIYFELEVSSKLNARNIFDCIDTLNKAVLNGVKTHLSDPENTPYPDNDNPLLSEVSKMMDWSGIGDPYSKLYITGDNTQCISLIIFLLTVNQFSKLQYTENLALLMWTKIGDPVDGAPLYIGVQSFLKQFHPDIIKKYLEYLTEYFKLLIGNSNKWIDKNEIPNEYYVSKFYIERFMFIANIDQQIFLDMVPFFLINLLESGKDSSSK</sequence>
<dbReference type="GO" id="GO:0005768">
    <property type="term" value="C:endosome"/>
    <property type="evidence" value="ECO:0007669"/>
    <property type="project" value="TreeGrafter"/>
</dbReference>
<keyword evidence="2" id="KW-1185">Reference proteome</keyword>
<dbReference type="GO" id="GO:0140285">
    <property type="term" value="P:endosome fission"/>
    <property type="evidence" value="ECO:0007669"/>
    <property type="project" value="TreeGrafter"/>
</dbReference>
<dbReference type="GO" id="GO:0030041">
    <property type="term" value="P:actin filament polymerization"/>
    <property type="evidence" value="ECO:0007669"/>
    <property type="project" value="TreeGrafter"/>
</dbReference>
<dbReference type="OrthoDB" id="565118at2759"/>
<evidence type="ECO:0000256" key="1">
    <source>
        <dbReference type="ARBA" id="ARBA00006224"/>
    </source>
</evidence>
<dbReference type="GO" id="GO:0007032">
    <property type="term" value="P:endosome organization"/>
    <property type="evidence" value="ECO:0007669"/>
    <property type="project" value="TreeGrafter"/>
</dbReference>
<dbReference type="PANTHER" id="PTHR15691:SF6">
    <property type="entry name" value="WASH COMPLEX SUBUNIT 5"/>
    <property type="match status" value="1"/>
</dbReference>
<comment type="similarity">
    <text evidence="1">Belongs to the strumpellin family.</text>
</comment>
<evidence type="ECO:0000313" key="3">
    <source>
        <dbReference type="RefSeq" id="XP_025414823.1"/>
    </source>
</evidence>
<accession>A0A8B8FWE1</accession>
<name>A0A8B8FWE1_9HEMI</name>
<dbReference type="GO" id="GO:0051125">
    <property type="term" value="P:regulation of actin nucleation"/>
    <property type="evidence" value="ECO:0007669"/>
    <property type="project" value="TreeGrafter"/>
</dbReference>
<dbReference type="CTD" id="39766"/>
<dbReference type="Pfam" id="PF10266">
    <property type="entry name" value="Strumpellin"/>
    <property type="match status" value="1"/>
</dbReference>
<dbReference type="GeneID" id="112686651"/>
<dbReference type="PANTHER" id="PTHR15691">
    <property type="entry name" value="WASH COMPLEX SUBUNIT 5"/>
    <property type="match status" value="1"/>
</dbReference>
<reference evidence="3" key="1">
    <citation type="submission" date="2025-08" db="UniProtKB">
        <authorList>
            <consortium name="RefSeq"/>
        </authorList>
    </citation>
    <scope>IDENTIFICATION</scope>
    <source>
        <tissue evidence="3">Whole body</tissue>
    </source>
</reference>